<feature type="domain" description="Helix-turn-helix" evidence="1">
    <location>
        <begin position="14"/>
        <end position="56"/>
    </location>
</feature>
<gene>
    <name evidence="2" type="ORF">HHL09_20145</name>
</gene>
<dbReference type="Pfam" id="PF12728">
    <property type="entry name" value="HTH_17"/>
    <property type="match status" value="1"/>
</dbReference>
<evidence type="ECO:0000259" key="1">
    <source>
        <dbReference type="Pfam" id="PF12728"/>
    </source>
</evidence>
<dbReference type="InterPro" id="IPR041657">
    <property type="entry name" value="HTH_17"/>
</dbReference>
<name>A0A858RN36_9BACT</name>
<dbReference type="EMBL" id="CP051774">
    <property type="protein sequence ID" value="QJE98001.1"/>
    <property type="molecule type" value="Genomic_DNA"/>
</dbReference>
<dbReference type="KEGG" id="luo:HHL09_20145"/>
<dbReference type="Proteomes" id="UP000501812">
    <property type="component" value="Chromosome"/>
</dbReference>
<dbReference type="RefSeq" id="WP_169456427.1">
    <property type="nucleotide sequence ID" value="NZ_CP051774.1"/>
</dbReference>
<keyword evidence="3" id="KW-1185">Reference proteome</keyword>
<reference evidence="2 3" key="1">
    <citation type="submission" date="2020-04" db="EMBL/GenBank/DDBJ databases">
        <title>Luteolibacter sp. G-1-1-1 isolated from soil.</title>
        <authorList>
            <person name="Dahal R.H."/>
        </authorList>
    </citation>
    <scope>NUCLEOTIDE SEQUENCE [LARGE SCALE GENOMIC DNA]</scope>
    <source>
        <strain evidence="2 3">G-1-1-1</strain>
    </source>
</reference>
<protein>
    <submittedName>
        <fullName evidence="2">Helix-turn-helix domain-containing protein</fullName>
    </submittedName>
</protein>
<evidence type="ECO:0000313" key="2">
    <source>
        <dbReference type="EMBL" id="QJE98001.1"/>
    </source>
</evidence>
<evidence type="ECO:0000313" key="3">
    <source>
        <dbReference type="Proteomes" id="UP000501812"/>
    </source>
</evidence>
<dbReference type="AlphaFoldDB" id="A0A858RN36"/>
<accession>A0A858RN36</accession>
<proteinExistence type="predicted"/>
<organism evidence="2 3">
    <name type="scientific">Luteolibacter luteus</name>
    <dbReference type="NCBI Taxonomy" id="2728835"/>
    <lineage>
        <taxon>Bacteria</taxon>
        <taxon>Pseudomonadati</taxon>
        <taxon>Verrucomicrobiota</taxon>
        <taxon>Verrucomicrobiia</taxon>
        <taxon>Verrucomicrobiales</taxon>
        <taxon>Verrucomicrobiaceae</taxon>
        <taxon>Luteolibacter</taxon>
    </lineage>
</organism>
<sequence>MAKTIKQQIERRAYSFEEVAAMLGKHRSWVYRQVAKGAITPITGFGAAMISAAEVNRITGCVSGQPETANVG</sequence>